<feature type="domain" description="FecR protein" evidence="2">
    <location>
        <begin position="114"/>
        <end position="207"/>
    </location>
</feature>
<evidence type="ECO:0000259" key="3">
    <source>
        <dbReference type="Pfam" id="PF16344"/>
    </source>
</evidence>
<protein>
    <submittedName>
        <fullName evidence="4">FecR domain-containing protein</fullName>
    </submittedName>
</protein>
<gene>
    <name evidence="4" type="ORF">SNE25_12475</name>
</gene>
<organism evidence="4 5">
    <name type="scientific">Mucilaginibacter sabulilitoris</name>
    <dbReference type="NCBI Taxonomy" id="1173583"/>
    <lineage>
        <taxon>Bacteria</taxon>
        <taxon>Pseudomonadati</taxon>
        <taxon>Bacteroidota</taxon>
        <taxon>Sphingobacteriia</taxon>
        <taxon>Sphingobacteriales</taxon>
        <taxon>Sphingobacteriaceae</taxon>
        <taxon>Mucilaginibacter</taxon>
    </lineage>
</organism>
<keyword evidence="1" id="KW-0472">Membrane</keyword>
<dbReference type="InterPro" id="IPR032508">
    <property type="entry name" value="FecR_C"/>
</dbReference>
<dbReference type="Pfam" id="PF16344">
    <property type="entry name" value="FecR_C"/>
    <property type="match status" value="1"/>
</dbReference>
<sequence>MDNNSFNPEELAHTWLAGTLSPQEQAWFEQWYADFNDEELLLSESKYTSADQIKSTILNALNARIDEEPKAPVKVVHLWRRIAVAAAVVFAFGLGAFYHVPLLNLVDPVKQVQLVTAAGQHRQINLPDGTRVWLSPSSTISYPETFRDKQRNINIEGEAYFEVVHDKSHPFVIQSGAVKTVVLGTSFDVRAYPKAASVEVTVVSGKVGVSANTVKQPEMVTANQRTIYQKATARLITENYPDAVKFLNQRKGIFDFKGASLQQVCSELETQYGIHISLAPGLTAKAFYGRLQTTAPVNHTLDKLCAVMETRWEKHGETYLLHL</sequence>
<dbReference type="Gene3D" id="3.55.50.30">
    <property type="match status" value="1"/>
</dbReference>
<keyword evidence="5" id="KW-1185">Reference proteome</keyword>
<dbReference type="Pfam" id="PF04773">
    <property type="entry name" value="FecR"/>
    <property type="match status" value="1"/>
</dbReference>
<dbReference type="Gene3D" id="2.60.120.1440">
    <property type="match status" value="1"/>
</dbReference>
<dbReference type="RefSeq" id="WP_321565433.1">
    <property type="nucleotide sequence ID" value="NZ_CP139558.1"/>
</dbReference>
<keyword evidence="1" id="KW-0812">Transmembrane</keyword>
<feature type="transmembrane region" description="Helical" evidence="1">
    <location>
        <begin position="82"/>
        <end position="100"/>
    </location>
</feature>
<dbReference type="Proteomes" id="UP001324380">
    <property type="component" value="Chromosome"/>
</dbReference>
<proteinExistence type="predicted"/>
<dbReference type="PIRSF" id="PIRSF018266">
    <property type="entry name" value="FecR"/>
    <property type="match status" value="1"/>
</dbReference>
<keyword evidence="1" id="KW-1133">Transmembrane helix</keyword>
<feature type="domain" description="Protein FecR C-terminal" evidence="3">
    <location>
        <begin position="254"/>
        <end position="319"/>
    </location>
</feature>
<dbReference type="PANTHER" id="PTHR30273">
    <property type="entry name" value="PERIPLASMIC SIGNAL SENSOR AND SIGMA FACTOR ACTIVATOR FECR-RELATED"/>
    <property type="match status" value="1"/>
</dbReference>
<dbReference type="InterPro" id="IPR006860">
    <property type="entry name" value="FecR"/>
</dbReference>
<reference evidence="4 5" key="1">
    <citation type="submission" date="2023-11" db="EMBL/GenBank/DDBJ databases">
        <title>Analysis of the Genomes of Mucilaginibacter gossypii cycad 4 and M. sabulilitoris SNA2: microbes with the potential for plant growth promotion.</title>
        <authorList>
            <person name="Hirsch A.M."/>
            <person name="Humm E."/>
            <person name="Rubbi M."/>
            <person name="Del Vecchio G."/>
            <person name="Ha S.M."/>
            <person name="Pellegrini M."/>
            <person name="Gunsalus R.P."/>
        </authorList>
    </citation>
    <scope>NUCLEOTIDE SEQUENCE [LARGE SCALE GENOMIC DNA]</scope>
    <source>
        <strain evidence="4 5">SNA2</strain>
    </source>
</reference>
<evidence type="ECO:0000259" key="2">
    <source>
        <dbReference type="Pfam" id="PF04773"/>
    </source>
</evidence>
<evidence type="ECO:0000313" key="5">
    <source>
        <dbReference type="Proteomes" id="UP001324380"/>
    </source>
</evidence>
<name>A0ABZ0TX14_9SPHI</name>
<dbReference type="PANTHER" id="PTHR30273:SF2">
    <property type="entry name" value="PROTEIN FECR"/>
    <property type="match status" value="1"/>
</dbReference>
<evidence type="ECO:0000313" key="4">
    <source>
        <dbReference type="EMBL" id="WPU96334.1"/>
    </source>
</evidence>
<dbReference type="InterPro" id="IPR012373">
    <property type="entry name" value="Ferrdict_sens_TM"/>
</dbReference>
<evidence type="ECO:0000256" key="1">
    <source>
        <dbReference type="SAM" id="Phobius"/>
    </source>
</evidence>
<accession>A0ABZ0TX14</accession>
<dbReference type="EMBL" id="CP139558">
    <property type="protein sequence ID" value="WPU96334.1"/>
    <property type="molecule type" value="Genomic_DNA"/>
</dbReference>